<dbReference type="InterPro" id="IPR044843">
    <property type="entry name" value="Trans_IPPS_bact-type"/>
</dbReference>
<dbReference type="PROSITE" id="PS01045">
    <property type="entry name" value="SQUALEN_PHYTOEN_SYN_2"/>
    <property type="match status" value="1"/>
</dbReference>
<keyword evidence="1" id="KW-0808">Transferase</keyword>
<dbReference type="GO" id="GO:0051996">
    <property type="term" value="F:squalene synthase [NAD(P)H] activity"/>
    <property type="evidence" value="ECO:0007669"/>
    <property type="project" value="InterPro"/>
</dbReference>
<dbReference type="SFLD" id="SFLDS00005">
    <property type="entry name" value="Isoprenoid_Synthase_Type_I"/>
    <property type="match status" value="1"/>
</dbReference>
<dbReference type="NCBIfam" id="TIGR03465">
    <property type="entry name" value="HpnD"/>
    <property type="match status" value="1"/>
</dbReference>
<dbReference type="Gene3D" id="1.10.600.10">
    <property type="entry name" value="Farnesyl Diphosphate Synthase"/>
    <property type="match status" value="1"/>
</dbReference>
<evidence type="ECO:0000313" key="3">
    <source>
        <dbReference type="Proteomes" id="UP000077786"/>
    </source>
</evidence>
<sequence>MVFSRARAFSGLPCAQADLDHVAHIVTASGTSFARGMKVLPAARRQAMFAIYAFCRQVDDIADGDTNVADPAQALQEWHERIDRLYQGETQDALDRVLVAAIFRFQLQAKDFHAVIDGMAMDCGAPIVAPDEKTLDLYCDRVASAVGRLSVRAFGDSSSAADRVSKHLGRALQLTNILRDIAEDAARDRLYLPSELLERFNVPTNPKEALYAHSLDDVARILSRRAHDHFREARRAMKECNSTAMRPARMMAASYEPVLNALEKRGWKNPELSPKVSKGWRAVRALAAYVK</sequence>
<dbReference type="SFLD" id="SFLDG01018">
    <property type="entry name" value="Squalene/Phytoene_Synthase_Lik"/>
    <property type="match status" value="1"/>
</dbReference>
<dbReference type="InterPro" id="IPR033904">
    <property type="entry name" value="Trans_IPPS_HH"/>
</dbReference>
<dbReference type="SFLD" id="SFLDG01212">
    <property type="entry name" value="Phytoene_synthase_like"/>
    <property type="match status" value="1"/>
</dbReference>
<reference evidence="2 3" key="1">
    <citation type="submission" date="2016-03" db="EMBL/GenBank/DDBJ databases">
        <title>Draft genome sequence of Gluconobacter cerinus strain CECT 9110.</title>
        <authorList>
            <person name="Sainz F."/>
            <person name="Mas A."/>
            <person name="Torija M.J."/>
        </authorList>
    </citation>
    <scope>NUCLEOTIDE SEQUENCE [LARGE SCALE GENOMIC DNA]</scope>
    <source>
        <strain evidence="2 3">CECT 9110</strain>
    </source>
</reference>
<dbReference type="InterPro" id="IPR017828">
    <property type="entry name" value="SQ_synth_HpnD-like"/>
</dbReference>
<dbReference type="SUPFAM" id="SSF48576">
    <property type="entry name" value="Terpenoid synthases"/>
    <property type="match status" value="1"/>
</dbReference>
<dbReference type="EMBL" id="LUTU01000001">
    <property type="protein sequence ID" value="OAJ69259.1"/>
    <property type="molecule type" value="Genomic_DNA"/>
</dbReference>
<dbReference type="AlphaFoldDB" id="A0A1B6VPX2"/>
<evidence type="ECO:0000313" key="2">
    <source>
        <dbReference type="EMBL" id="OAJ69259.1"/>
    </source>
</evidence>
<dbReference type="PANTHER" id="PTHR31480">
    <property type="entry name" value="BIFUNCTIONAL LYCOPENE CYCLASE/PHYTOENE SYNTHASE"/>
    <property type="match status" value="1"/>
</dbReference>
<dbReference type="Proteomes" id="UP000077786">
    <property type="component" value="Unassembled WGS sequence"/>
</dbReference>
<dbReference type="InterPro" id="IPR019845">
    <property type="entry name" value="Squalene/phytoene_synthase_CS"/>
</dbReference>
<dbReference type="Pfam" id="PF00494">
    <property type="entry name" value="SQS_PSY"/>
    <property type="match status" value="1"/>
</dbReference>
<dbReference type="RefSeq" id="WP_064272912.1">
    <property type="nucleotide sequence ID" value="NZ_LUTU01000001.1"/>
</dbReference>
<protein>
    <submittedName>
        <fullName evidence="2">Phytoene synthase</fullName>
    </submittedName>
</protein>
<gene>
    <name evidence="2" type="ORF">A0123_00067</name>
</gene>
<proteinExistence type="predicted"/>
<dbReference type="OrthoDB" id="9807580at2"/>
<evidence type="ECO:0000256" key="1">
    <source>
        <dbReference type="ARBA" id="ARBA00022679"/>
    </source>
</evidence>
<comment type="caution">
    <text evidence="2">The sequence shown here is derived from an EMBL/GenBank/DDBJ whole genome shotgun (WGS) entry which is preliminary data.</text>
</comment>
<dbReference type="InterPro" id="IPR002060">
    <property type="entry name" value="Squ/phyt_synthse"/>
</dbReference>
<dbReference type="GO" id="GO:0004311">
    <property type="term" value="F:geranylgeranyl diphosphate synthase activity"/>
    <property type="evidence" value="ECO:0007669"/>
    <property type="project" value="InterPro"/>
</dbReference>
<organism evidence="2 3">
    <name type="scientific">Gluconobacter cerinus</name>
    <dbReference type="NCBI Taxonomy" id="38307"/>
    <lineage>
        <taxon>Bacteria</taxon>
        <taxon>Pseudomonadati</taxon>
        <taxon>Pseudomonadota</taxon>
        <taxon>Alphaproteobacteria</taxon>
        <taxon>Acetobacterales</taxon>
        <taxon>Acetobacteraceae</taxon>
        <taxon>Gluconobacter</taxon>
    </lineage>
</organism>
<dbReference type="PATRIC" id="fig|38307.3.peg.67"/>
<dbReference type="GO" id="GO:0016117">
    <property type="term" value="P:carotenoid biosynthetic process"/>
    <property type="evidence" value="ECO:0007669"/>
    <property type="project" value="InterPro"/>
</dbReference>
<name>A0A1B6VPX2_9PROT</name>
<dbReference type="CDD" id="cd00683">
    <property type="entry name" value="Trans_IPPS_HH"/>
    <property type="match status" value="1"/>
</dbReference>
<accession>A0A1B6VPX2</accession>
<dbReference type="InterPro" id="IPR008949">
    <property type="entry name" value="Isoprenoid_synthase_dom_sf"/>
</dbReference>